<keyword evidence="1" id="KW-0472">Membrane</keyword>
<evidence type="ECO:0000313" key="2">
    <source>
        <dbReference type="EMBL" id="KAK1744682.1"/>
    </source>
</evidence>
<feature type="transmembrane region" description="Helical" evidence="1">
    <location>
        <begin position="236"/>
        <end position="258"/>
    </location>
</feature>
<gene>
    <name evidence="2" type="ORF">QTG54_003973</name>
</gene>
<feature type="transmembrane region" description="Helical" evidence="1">
    <location>
        <begin position="137"/>
        <end position="156"/>
    </location>
</feature>
<reference evidence="2" key="1">
    <citation type="submission" date="2023-06" db="EMBL/GenBank/DDBJ databases">
        <title>Survivors Of The Sea: Transcriptome response of Skeletonema marinoi to long-term dormancy.</title>
        <authorList>
            <person name="Pinder M.I.M."/>
            <person name="Kourtchenko O."/>
            <person name="Robertson E.K."/>
            <person name="Larsson T."/>
            <person name="Maumus F."/>
            <person name="Osuna-Cruz C.M."/>
            <person name="Vancaester E."/>
            <person name="Stenow R."/>
            <person name="Vandepoele K."/>
            <person name="Ploug H."/>
            <person name="Bruchert V."/>
            <person name="Godhe A."/>
            <person name="Topel M."/>
        </authorList>
    </citation>
    <scope>NUCLEOTIDE SEQUENCE</scope>
    <source>
        <strain evidence="2">R05AC</strain>
    </source>
</reference>
<organism evidence="2 3">
    <name type="scientific">Skeletonema marinoi</name>
    <dbReference type="NCBI Taxonomy" id="267567"/>
    <lineage>
        <taxon>Eukaryota</taxon>
        <taxon>Sar</taxon>
        <taxon>Stramenopiles</taxon>
        <taxon>Ochrophyta</taxon>
        <taxon>Bacillariophyta</taxon>
        <taxon>Coscinodiscophyceae</taxon>
        <taxon>Thalassiosirophycidae</taxon>
        <taxon>Thalassiosirales</taxon>
        <taxon>Skeletonemataceae</taxon>
        <taxon>Skeletonema</taxon>
        <taxon>Skeletonema marinoi-dohrnii complex</taxon>
    </lineage>
</organism>
<feature type="transmembrane region" description="Helical" evidence="1">
    <location>
        <begin position="168"/>
        <end position="188"/>
    </location>
</feature>
<evidence type="ECO:0000256" key="1">
    <source>
        <dbReference type="SAM" id="Phobius"/>
    </source>
</evidence>
<dbReference type="Proteomes" id="UP001224775">
    <property type="component" value="Unassembled WGS sequence"/>
</dbReference>
<proteinExistence type="predicted"/>
<keyword evidence="1" id="KW-0812">Transmembrane</keyword>
<evidence type="ECO:0000313" key="3">
    <source>
        <dbReference type="Proteomes" id="UP001224775"/>
    </source>
</evidence>
<keyword evidence="3" id="KW-1185">Reference proteome</keyword>
<name>A0AAD8YFV2_9STRA</name>
<dbReference type="EMBL" id="JATAAI010000006">
    <property type="protein sequence ID" value="KAK1744682.1"/>
    <property type="molecule type" value="Genomic_DNA"/>
</dbReference>
<sequence>MPPRAELDHHSYDASDALAKASIALSSTKRSSTDVPNLAKAKASLRQRERRRRPRLVFRSTHGITGSVATLCVCIAIVVTASSGMSIVDQAPKQTIVMERPFKVVPPHRDAFKRTAASIYYLSARTCWNTISNNNDALNWIWGISALCYAIIKFIPNPRDVDLTNGNTWVFVIPMAAGLTVDALFQLPLLQCNDGLCWNEDVITQIDLLWVLLSGLVVAFVFTLSFRGVLEIRRSYWGAAVVVHAIVAYLIAKALPFLRKQVL</sequence>
<protein>
    <submittedName>
        <fullName evidence="2">Uncharacterized protein</fullName>
    </submittedName>
</protein>
<comment type="caution">
    <text evidence="2">The sequence shown here is derived from an EMBL/GenBank/DDBJ whole genome shotgun (WGS) entry which is preliminary data.</text>
</comment>
<accession>A0AAD8YFV2</accession>
<keyword evidence="1" id="KW-1133">Transmembrane helix</keyword>
<dbReference type="AlphaFoldDB" id="A0AAD8YFV2"/>
<feature type="transmembrane region" description="Helical" evidence="1">
    <location>
        <begin position="56"/>
        <end position="79"/>
    </location>
</feature>
<feature type="transmembrane region" description="Helical" evidence="1">
    <location>
        <begin position="208"/>
        <end position="229"/>
    </location>
</feature>